<accession>A0A1H1EMC8</accession>
<dbReference type="Proteomes" id="UP000199301">
    <property type="component" value="Unassembled WGS sequence"/>
</dbReference>
<keyword evidence="2" id="KW-1185">Reference proteome</keyword>
<organism evidence="1 2">
    <name type="scientific">Actinopolyspora saharensis</name>
    <dbReference type="NCBI Taxonomy" id="995062"/>
    <lineage>
        <taxon>Bacteria</taxon>
        <taxon>Bacillati</taxon>
        <taxon>Actinomycetota</taxon>
        <taxon>Actinomycetes</taxon>
        <taxon>Actinopolysporales</taxon>
        <taxon>Actinopolysporaceae</taxon>
        <taxon>Actinopolyspora</taxon>
    </lineage>
</organism>
<protein>
    <submittedName>
        <fullName evidence="1">Uncharacterized protein</fullName>
    </submittedName>
</protein>
<reference evidence="2" key="1">
    <citation type="submission" date="2016-10" db="EMBL/GenBank/DDBJ databases">
        <authorList>
            <person name="Varghese N."/>
            <person name="Submissions S."/>
        </authorList>
    </citation>
    <scope>NUCLEOTIDE SEQUENCE [LARGE SCALE GENOMIC DNA]</scope>
    <source>
        <strain evidence="2">DSM 45459</strain>
    </source>
</reference>
<dbReference type="AlphaFoldDB" id="A0A1H1EMC8"/>
<dbReference type="EMBL" id="FNKO01000002">
    <property type="protein sequence ID" value="SDQ89286.1"/>
    <property type="molecule type" value="Genomic_DNA"/>
</dbReference>
<proteinExistence type="predicted"/>
<name>A0A1H1EMC8_9ACTN</name>
<sequence>MTESFAVASTALVLAVTAIVLGVSGQRAERRPRHAGGSGAAARRAAALRMERLAGADPPTVELIAWPAVDPDRYWRSAGGVCPRAEEDPTLALLRRVRDGLREL</sequence>
<dbReference type="STRING" id="995062.SAMN04489718_2585"/>
<gene>
    <name evidence="1" type="ORF">SAMN04489718_2585</name>
</gene>
<evidence type="ECO:0000313" key="2">
    <source>
        <dbReference type="Proteomes" id="UP000199301"/>
    </source>
</evidence>
<dbReference type="RefSeq" id="WP_092524184.1">
    <property type="nucleotide sequence ID" value="NZ_FNKO01000002.1"/>
</dbReference>
<evidence type="ECO:0000313" key="1">
    <source>
        <dbReference type="EMBL" id="SDQ89286.1"/>
    </source>
</evidence>
<dbReference type="OrthoDB" id="5195144at2"/>